<dbReference type="EMBL" id="NAJM01000004">
    <property type="protein sequence ID" value="RVX74496.1"/>
    <property type="molecule type" value="Genomic_DNA"/>
</dbReference>
<gene>
    <name evidence="2" type="ORF">B0A52_01622</name>
</gene>
<protein>
    <recommendedName>
        <fullName evidence="4">Peptidase A1 domain-containing protein</fullName>
    </recommendedName>
</protein>
<comment type="caution">
    <text evidence="2">The sequence shown here is derived from an EMBL/GenBank/DDBJ whole genome shotgun (WGS) entry which is preliminary data.</text>
</comment>
<organism evidence="2 3">
    <name type="scientific">Exophiala mesophila</name>
    <name type="common">Black yeast-like fungus</name>
    <dbReference type="NCBI Taxonomy" id="212818"/>
    <lineage>
        <taxon>Eukaryota</taxon>
        <taxon>Fungi</taxon>
        <taxon>Dikarya</taxon>
        <taxon>Ascomycota</taxon>
        <taxon>Pezizomycotina</taxon>
        <taxon>Eurotiomycetes</taxon>
        <taxon>Chaetothyriomycetidae</taxon>
        <taxon>Chaetothyriales</taxon>
        <taxon>Herpotrichiellaceae</taxon>
        <taxon>Exophiala</taxon>
    </lineage>
</organism>
<dbReference type="OrthoDB" id="4155438at2759"/>
<feature type="chain" id="PRO_5019375351" description="Peptidase A1 domain-containing protein" evidence="1">
    <location>
        <begin position="21"/>
        <end position="339"/>
    </location>
</feature>
<proteinExistence type="predicted"/>
<sequence length="339" mass="36705">MKLIPPHLHLLLLFIPLSLAGLQVPLLIINFSPYPANINLKYEPQCMKGSFNPSSLTYYYQTWASTSTHLRSKYSEKELPQDMINYLATYKALFGIDNLGSRRYSLYDGMVTLPAAELNQSTSFGVFETEVSGNTDCWAFDAWKYFSISAGPTTTQLKLYDPWDDHWQIVKDPLTNPLVIDIGPGGKADPVRVAIDAVLGTVTIALTFVGLTKLGFAARTLAVYLAVDATYAATLAPGLKALTLLGGMALLGAGSSLTAMIILPGIGANSGSTPTSITPRLVAFDDVYKDIALDSRNACLMGENIMGHFDCRIASTSLVIQADGSVFAVPMPPIHRGWD</sequence>
<evidence type="ECO:0000313" key="3">
    <source>
        <dbReference type="Proteomes" id="UP000288859"/>
    </source>
</evidence>
<dbReference type="AlphaFoldDB" id="A0A438NFK0"/>
<evidence type="ECO:0000313" key="2">
    <source>
        <dbReference type="EMBL" id="RVX74496.1"/>
    </source>
</evidence>
<accession>A0A438NFK0</accession>
<keyword evidence="1" id="KW-0732">Signal</keyword>
<dbReference type="Proteomes" id="UP000288859">
    <property type="component" value="Unassembled WGS sequence"/>
</dbReference>
<evidence type="ECO:0008006" key="4">
    <source>
        <dbReference type="Google" id="ProtNLM"/>
    </source>
</evidence>
<evidence type="ECO:0000256" key="1">
    <source>
        <dbReference type="SAM" id="SignalP"/>
    </source>
</evidence>
<reference evidence="2 3" key="1">
    <citation type="submission" date="2017-03" db="EMBL/GenBank/DDBJ databases">
        <title>Genomes of endolithic fungi from Antarctica.</title>
        <authorList>
            <person name="Coleine C."/>
            <person name="Masonjones S."/>
            <person name="Stajich J.E."/>
        </authorList>
    </citation>
    <scope>NUCLEOTIDE SEQUENCE [LARGE SCALE GENOMIC DNA]</scope>
    <source>
        <strain evidence="2 3">CCFEE 6314</strain>
    </source>
</reference>
<feature type="signal peptide" evidence="1">
    <location>
        <begin position="1"/>
        <end position="20"/>
    </location>
</feature>
<name>A0A438NFK0_EXOME</name>